<evidence type="ECO:0000313" key="4">
    <source>
        <dbReference type="Proteomes" id="UP000810171"/>
    </source>
</evidence>
<dbReference type="Gene3D" id="1.10.260.40">
    <property type="entry name" value="lambda repressor-like DNA-binding domains"/>
    <property type="match status" value="1"/>
</dbReference>
<keyword evidence="1" id="KW-0472">Membrane</keyword>
<reference evidence="3 4" key="1">
    <citation type="submission" date="2020-09" db="EMBL/GenBank/DDBJ databases">
        <authorList>
            <person name="Tanuku N.R.S."/>
        </authorList>
    </citation>
    <scope>NUCLEOTIDE SEQUENCE [LARGE SCALE GENOMIC DNA]</scope>
    <source>
        <strain evidence="3 4">AK62</strain>
    </source>
</reference>
<feature type="transmembrane region" description="Helical" evidence="1">
    <location>
        <begin position="114"/>
        <end position="134"/>
    </location>
</feature>
<accession>A0ABS3Z7T6</accession>
<dbReference type="InterPro" id="IPR010982">
    <property type="entry name" value="Lambda_DNA-bd_dom_sf"/>
</dbReference>
<dbReference type="Pfam" id="PF13413">
    <property type="entry name" value="HTH_25"/>
    <property type="match status" value="1"/>
</dbReference>
<keyword evidence="1" id="KW-1133">Transmembrane helix</keyword>
<dbReference type="PROSITE" id="PS50943">
    <property type="entry name" value="HTH_CROC1"/>
    <property type="match status" value="1"/>
</dbReference>
<dbReference type="PANTHER" id="PTHR34475">
    <property type="match status" value="1"/>
</dbReference>
<dbReference type="EMBL" id="JACVEW010000004">
    <property type="protein sequence ID" value="MBP0047767.1"/>
    <property type="molecule type" value="Genomic_DNA"/>
</dbReference>
<proteinExistence type="predicted"/>
<dbReference type="Proteomes" id="UP000810171">
    <property type="component" value="Unassembled WGS sequence"/>
</dbReference>
<keyword evidence="4" id="KW-1185">Reference proteome</keyword>
<dbReference type="InterPro" id="IPR001387">
    <property type="entry name" value="Cro/C1-type_HTH"/>
</dbReference>
<dbReference type="CDD" id="cd00093">
    <property type="entry name" value="HTH_XRE"/>
    <property type="match status" value="1"/>
</dbReference>
<dbReference type="InterPro" id="IPR025194">
    <property type="entry name" value="RodZ-like_C"/>
</dbReference>
<evidence type="ECO:0000259" key="2">
    <source>
        <dbReference type="PROSITE" id="PS50943"/>
    </source>
</evidence>
<feature type="domain" description="HTH cro/C1-type" evidence="2">
    <location>
        <begin position="19"/>
        <end position="50"/>
    </location>
</feature>
<dbReference type="InterPro" id="IPR050400">
    <property type="entry name" value="Bact_Cytoskel_RodZ"/>
</dbReference>
<evidence type="ECO:0000256" key="1">
    <source>
        <dbReference type="SAM" id="Phobius"/>
    </source>
</evidence>
<dbReference type="Pfam" id="PF13464">
    <property type="entry name" value="RodZ_C"/>
    <property type="match status" value="1"/>
</dbReference>
<gene>
    <name evidence="3" type="ORF">H9C73_03385</name>
</gene>
<keyword evidence="1" id="KW-0812">Transmembrane</keyword>
<sequence>MSELDQTASAPPEFPGDQLRTAREQHDISVEQVCRQLHLHAAVVQAIESGDLARLGDPVFARGYIRAYANYLKLDPKPFVDAFNRATGHKSTTADVKAIGTVSMVPGRRQGHPVLKIGSWFFILALIGVFLWWWQAQYGFDDSIGIPALDEPVSVDSTADNTLDLPPVEPLVEPLAELNTASAPAAVAAEVEAALAPEEAAPAPAPETVPEQDAGSIEEAAQDVVPAAAPAEDVSQAPQADVQAGLVIVLSEDCWLSVKAESGRMLYSGVAQGGTTLELAGEEPLSVVVGRVSAVSEFSYNGEPIDLAARASANVARLSLPL</sequence>
<dbReference type="PANTHER" id="PTHR34475:SF1">
    <property type="entry name" value="CYTOSKELETON PROTEIN RODZ"/>
    <property type="match status" value="1"/>
</dbReference>
<organism evidence="3 4">
    <name type="scientific">Marinobacterium alkalitolerans</name>
    <dbReference type="NCBI Taxonomy" id="1542925"/>
    <lineage>
        <taxon>Bacteria</taxon>
        <taxon>Pseudomonadati</taxon>
        <taxon>Pseudomonadota</taxon>
        <taxon>Gammaproteobacteria</taxon>
        <taxon>Oceanospirillales</taxon>
        <taxon>Oceanospirillaceae</taxon>
        <taxon>Marinobacterium</taxon>
    </lineage>
</organism>
<name>A0ABS3Z7T6_9GAMM</name>
<comment type="caution">
    <text evidence="3">The sequence shown here is derived from an EMBL/GenBank/DDBJ whole genome shotgun (WGS) entry which is preliminary data.</text>
</comment>
<dbReference type="RefSeq" id="WP_209286389.1">
    <property type="nucleotide sequence ID" value="NZ_JACVEW010000004.1"/>
</dbReference>
<protein>
    <submittedName>
        <fullName evidence="3">Helix-turn-helix domain-containing protein</fullName>
    </submittedName>
</protein>
<evidence type="ECO:0000313" key="3">
    <source>
        <dbReference type="EMBL" id="MBP0047767.1"/>
    </source>
</evidence>